<evidence type="ECO:0000256" key="2">
    <source>
        <dbReference type="ARBA" id="ARBA00022448"/>
    </source>
</evidence>
<dbReference type="SUPFAM" id="SSF90123">
    <property type="entry name" value="ABC transporter transmembrane region"/>
    <property type="match status" value="1"/>
</dbReference>
<feature type="transmembrane region" description="Helical" evidence="10">
    <location>
        <begin position="460"/>
        <end position="477"/>
    </location>
</feature>
<dbReference type="Pfam" id="PF00664">
    <property type="entry name" value="ABC_membrane"/>
    <property type="match status" value="1"/>
</dbReference>
<feature type="transmembrane region" description="Helical" evidence="10">
    <location>
        <begin position="329"/>
        <end position="358"/>
    </location>
</feature>
<dbReference type="FunFam" id="1.20.1560.10:FF:000013">
    <property type="entry name" value="ABC transporter C family member 2"/>
    <property type="match status" value="1"/>
</dbReference>
<feature type="transmembrane region" description="Helical" evidence="10">
    <location>
        <begin position="235"/>
        <end position="260"/>
    </location>
</feature>
<dbReference type="GO" id="GO:0005524">
    <property type="term" value="F:ATP binding"/>
    <property type="evidence" value="ECO:0007669"/>
    <property type="project" value="UniProtKB-KW"/>
</dbReference>
<keyword evidence="5" id="KW-0547">Nucleotide-binding</keyword>
<evidence type="ECO:0000256" key="10">
    <source>
        <dbReference type="SAM" id="Phobius"/>
    </source>
</evidence>
<dbReference type="OrthoDB" id="6500128at2759"/>
<comment type="caution">
    <text evidence="12">The sequence shown here is derived from an EMBL/GenBank/DDBJ whole genome shotgun (WGS) entry which is preliminary data.</text>
</comment>
<keyword evidence="4" id="KW-0677">Repeat</keyword>
<dbReference type="InterPro" id="IPR003439">
    <property type="entry name" value="ABC_transporter-like_ATP-bd"/>
</dbReference>
<sequence>DAPWYRTVLQAVQLEADLRLLPAGDKTEIGEQGINLSGGQKARVNLARALYKKQSTVLLMDDPLSAVDVHVAKAIFDQAIMRLASHQTRIMTMNSHYQFLPQADRILVMENGTIVGDGSFAELYTSFPQFLTRWSDGSTPPVTNSHQGMGEMQQPEHRKRDPSAMSDVTDDDDDVLILDEDRAKGVVQRETYLAYFAHVGFNGYIVLFSILFLFGVGQSLRISTDWWQGYWAARFLTTSLPLYHGIFYAFVVATALLFFARSYVLVTCTTRCSENMHNELLRCVLRAPVNQYFDVTPVGRILNRFARDLDIVDSVLPNLLLDMLQTGSVVLGALVVCVTASVYIALSYIPILVVFYVAGEFFKKSSRELKRLEGVSRSPVFSSFAETLDGIQTIRAFNMERHFTWLNRHAVDHNAKFQFALVGAGRWLSIRMDALVMVLGAAIVTLLVALKGTISPTVSGLALLYSLALLTTVQWFVRLYDMTESAMTSTERLLHFKTIPQEAPDETTEDPPTNWPTHGAIEFKQVKLRYRSDLPLVLHGISLDIHGGEKIGICGRTGAGKSSLMIALFRIAEFDSGTICIDGVDIASIGLKTLRRALSIIPQDPVLFSG</sequence>
<organism evidence="12">
    <name type="scientific">Aphanomyces stellatus</name>
    <dbReference type="NCBI Taxonomy" id="120398"/>
    <lineage>
        <taxon>Eukaryota</taxon>
        <taxon>Sar</taxon>
        <taxon>Stramenopiles</taxon>
        <taxon>Oomycota</taxon>
        <taxon>Saprolegniomycetes</taxon>
        <taxon>Saprolegniales</taxon>
        <taxon>Verrucalvaceae</taxon>
        <taxon>Aphanomyces</taxon>
    </lineage>
</organism>
<dbReference type="InterPro" id="IPR027417">
    <property type="entry name" value="P-loop_NTPase"/>
</dbReference>
<comment type="subcellular location">
    <subcellularLocation>
        <location evidence="1">Endomembrane system</location>
        <topology evidence="1">Multi-pass membrane protein</topology>
    </subcellularLocation>
</comment>
<dbReference type="Gene3D" id="3.40.50.300">
    <property type="entry name" value="P-loop containing nucleotide triphosphate hydrolases"/>
    <property type="match status" value="2"/>
</dbReference>
<dbReference type="SUPFAM" id="SSF52540">
    <property type="entry name" value="P-loop containing nucleoside triphosphate hydrolases"/>
    <property type="match status" value="2"/>
</dbReference>
<feature type="compositionally biased region" description="Polar residues" evidence="9">
    <location>
        <begin position="136"/>
        <end position="147"/>
    </location>
</feature>
<dbReference type="CDD" id="cd18580">
    <property type="entry name" value="ABC_6TM_ABCC_D2"/>
    <property type="match status" value="1"/>
</dbReference>
<dbReference type="AlphaFoldDB" id="A0A6A4Z8V0"/>
<feature type="transmembrane region" description="Helical" evidence="10">
    <location>
        <begin position="192"/>
        <end position="214"/>
    </location>
</feature>
<dbReference type="PROSITE" id="PS50929">
    <property type="entry name" value="ABC_TM1F"/>
    <property type="match status" value="1"/>
</dbReference>
<dbReference type="GO" id="GO:0016887">
    <property type="term" value="F:ATP hydrolysis activity"/>
    <property type="evidence" value="ECO:0007669"/>
    <property type="project" value="InterPro"/>
</dbReference>
<name>A0A6A4Z8V0_9STRA</name>
<keyword evidence="3 10" id="KW-0812">Transmembrane</keyword>
<feature type="non-terminal residue" evidence="12">
    <location>
        <position position="1"/>
    </location>
</feature>
<dbReference type="Gene3D" id="1.20.1560.10">
    <property type="entry name" value="ABC transporter type 1, transmembrane domain"/>
    <property type="match status" value="1"/>
</dbReference>
<protein>
    <recommendedName>
        <fullName evidence="11">ABC transmembrane type-1 domain-containing protein</fullName>
    </recommendedName>
</protein>
<evidence type="ECO:0000259" key="11">
    <source>
        <dbReference type="PROSITE" id="PS50929"/>
    </source>
</evidence>
<dbReference type="PANTHER" id="PTHR24223:SF443">
    <property type="entry name" value="MULTIDRUG-RESISTANCE LIKE PROTEIN 1, ISOFORM I"/>
    <property type="match status" value="1"/>
</dbReference>
<evidence type="ECO:0000256" key="1">
    <source>
        <dbReference type="ARBA" id="ARBA00004127"/>
    </source>
</evidence>
<dbReference type="PANTHER" id="PTHR24223">
    <property type="entry name" value="ATP-BINDING CASSETTE SUB-FAMILY C"/>
    <property type="match status" value="1"/>
</dbReference>
<dbReference type="GO" id="GO:0012505">
    <property type="term" value="C:endomembrane system"/>
    <property type="evidence" value="ECO:0007669"/>
    <property type="project" value="UniProtKB-SubCell"/>
</dbReference>
<keyword evidence="6" id="KW-0067">ATP-binding</keyword>
<dbReference type="InterPro" id="IPR050173">
    <property type="entry name" value="ABC_transporter_C-like"/>
</dbReference>
<keyword evidence="2" id="KW-0813">Transport</keyword>
<proteinExistence type="predicted"/>
<dbReference type="InterPro" id="IPR044726">
    <property type="entry name" value="ABCC_6TM_D2"/>
</dbReference>
<evidence type="ECO:0000256" key="3">
    <source>
        <dbReference type="ARBA" id="ARBA00022692"/>
    </source>
</evidence>
<dbReference type="EMBL" id="VJMH01001619">
    <property type="protein sequence ID" value="KAF0711400.1"/>
    <property type="molecule type" value="Genomic_DNA"/>
</dbReference>
<dbReference type="InterPro" id="IPR011527">
    <property type="entry name" value="ABC1_TM_dom"/>
</dbReference>
<dbReference type="GO" id="GO:0140359">
    <property type="term" value="F:ABC-type transporter activity"/>
    <property type="evidence" value="ECO:0007669"/>
    <property type="project" value="InterPro"/>
</dbReference>
<dbReference type="GO" id="GO:0016020">
    <property type="term" value="C:membrane"/>
    <property type="evidence" value="ECO:0007669"/>
    <property type="project" value="InterPro"/>
</dbReference>
<keyword evidence="7 10" id="KW-1133">Transmembrane helix</keyword>
<evidence type="ECO:0000256" key="4">
    <source>
        <dbReference type="ARBA" id="ARBA00022737"/>
    </source>
</evidence>
<feature type="domain" description="ABC transmembrane type-1" evidence="11">
    <location>
        <begin position="210"/>
        <end position="485"/>
    </location>
</feature>
<accession>A0A6A4Z8V0</accession>
<feature type="region of interest" description="Disordered" evidence="9">
    <location>
        <begin position="136"/>
        <end position="169"/>
    </location>
</feature>
<evidence type="ECO:0000256" key="6">
    <source>
        <dbReference type="ARBA" id="ARBA00022840"/>
    </source>
</evidence>
<evidence type="ECO:0000256" key="7">
    <source>
        <dbReference type="ARBA" id="ARBA00022989"/>
    </source>
</evidence>
<gene>
    <name evidence="12" type="ORF">As57867_005279</name>
</gene>
<evidence type="ECO:0000256" key="9">
    <source>
        <dbReference type="SAM" id="MobiDB-lite"/>
    </source>
</evidence>
<evidence type="ECO:0000256" key="5">
    <source>
        <dbReference type="ARBA" id="ARBA00022741"/>
    </source>
</evidence>
<feature type="transmembrane region" description="Helical" evidence="10">
    <location>
        <begin position="434"/>
        <end position="454"/>
    </location>
</feature>
<dbReference type="FunFam" id="3.40.50.300:FF:002586">
    <property type="entry name" value="Putative abc transporter c family member"/>
    <property type="match status" value="1"/>
</dbReference>
<feature type="non-terminal residue" evidence="12">
    <location>
        <position position="610"/>
    </location>
</feature>
<evidence type="ECO:0000313" key="12">
    <source>
        <dbReference type="EMBL" id="KAF0711400.1"/>
    </source>
</evidence>
<evidence type="ECO:0000256" key="8">
    <source>
        <dbReference type="ARBA" id="ARBA00023136"/>
    </source>
</evidence>
<reference evidence="12" key="1">
    <citation type="submission" date="2019-06" db="EMBL/GenBank/DDBJ databases">
        <title>Genomics analysis of Aphanomyces spp. identifies a new class of oomycete effector associated with host adaptation.</title>
        <authorList>
            <person name="Gaulin E."/>
        </authorList>
    </citation>
    <scope>NUCLEOTIDE SEQUENCE</scope>
    <source>
        <strain evidence="12">CBS 578.67</strain>
    </source>
</reference>
<dbReference type="Pfam" id="PF00005">
    <property type="entry name" value="ABC_tran"/>
    <property type="match status" value="2"/>
</dbReference>
<keyword evidence="8 10" id="KW-0472">Membrane</keyword>
<dbReference type="InterPro" id="IPR036640">
    <property type="entry name" value="ABC1_TM_sf"/>
</dbReference>